<dbReference type="PANTHER" id="PTHR43643">
    <property type="entry name" value="HISTIDINOL-PHOSPHATE AMINOTRANSFERASE 2"/>
    <property type="match status" value="1"/>
</dbReference>
<proteinExistence type="inferred from homology"/>
<dbReference type="UniPathway" id="UPA00031">
    <property type="reaction ID" value="UER00012"/>
</dbReference>
<evidence type="ECO:0000256" key="7">
    <source>
        <dbReference type="ARBA" id="ARBA00022898"/>
    </source>
</evidence>
<comment type="caution">
    <text evidence="11">The sequence shown here is derived from an EMBL/GenBank/DDBJ whole genome shotgun (WGS) entry which is preliminary data.</text>
</comment>
<gene>
    <name evidence="9" type="primary">hisC</name>
    <name evidence="11" type="ORF">AZ34_01150</name>
</gene>
<evidence type="ECO:0000256" key="9">
    <source>
        <dbReference type="HAMAP-Rule" id="MF_01023"/>
    </source>
</evidence>
<dbReference type="InterPro" id="IPR050106">
    <property type="entry name" value="HistidinolP_aminotransfase"/>
</dbReference>
<comment type="similarity">
    <text evidence="3 9">Belongs to the class-II pyridoxal-phosphate-dependent aminotransferase family. Histidinol-phosphate aminotransferase subfamily.</text>
</comment>
<dbReference type="PANTHER" id="PTHR43643:SF3">
    <property type="entry name" value="HISTIDINOL-PHOSPHATE AMINOTRANSFERASE"/>
    <property type="match status" value="1"/>
</dbReference>
<dbReference type="AlphaFoldDB" id="A0A016XF11"/>
<dbReference type="InterPro" id="IPR004839">
    <property type="entry name" value="Aminotransferase_I/II_large"/>
</dbReference>
<comment type="subunit">
    <text evidence="4 9">Homodimer.</text>
</comment>
<dbReference type="InterPro" id="IPR015421">
    <property type="entry name" value="PyrdxlP-dep_Trfase_major"/>
</dbReference>
<accession>A0A016XF11</accession>
<keyword evidence="9" id="KW-0368">Histidine biosynthesis</keyword>
<dbReference type="RefSeq" id="WP_051509431.1">
    <property type="nucleotide sequence ID" value="NZ_JEMG01000001.1"/>
</dbReference>
<dbReference type="STRING" id="1458275.AZ34_01150"/>
<dbReference type="SUPFAM" id="SSF53383">
    <property type="entry name" value="PLP-dependent transferases"/>
    <property type="match status" value="1"/>
</dbReference>
<dbReference type="InterPro" id="IPR015424">
    <property type="entry name" value="PyrdxlP-dep_Trfase"/>
</dbReference>
<evidence type="ECO:0000256" key="4">
    <source>
        <dbReference type="ARBA" id="ARBA00011738"/>
    </source>
</evidence>
<evidence type="ECO:0000256" key="5">
    <source>
        <dbReference type="ARBA" id="ARBA00022576"/>
    </source>
</evidence>
<keyword evidence="6 9" id="KW-0808">Transferase</keyword>
<dbReference type="Pfam" id="PF00155">
    <property type="entry name" value="Aminotran_1_2"/>
    <property type="match status" value="1"/>
</dbReference>
<reference evidence="11 12" key="1">
    <citation type="submission" date="2014-02" db="EMBL/GenBank/DDBJ databases">
        <title>Draft Genome of Hylemonella gracilis isolated from the Niagara River.</title>
        <authorList>
            <person name="Pawlowski D.R."/>
            <person name="Koudelka G.B."/>
        </authorList>
    </citation>
    <scope>NUCLEOTIDE SEQUENCE [LARGE SCALE GENOMIC DNA]</scope>
    <source>
        <strain evidence="11 12">Niagara R</strain>
    </source>
</reference>
<evidence type="ECO:0000256" key="8">
    <source>
        <dbReference type="ARBA" id="ARBA00047481"/>
    </source>
</evidence>
<dbReference type="Proteomes" id="UP000023268">
    <property type="component" value="Unassembled WGS sequence"/>
</dbReference>
<dbReference type="OrthoDB" id="9813612at2"/>
<evidence type="ECO:0000256" key="3">
    <source>
        <dbReference type="ARBA" id="ARBA00007970"/>
    </source>
</evidence>
<dbReference type="PROSITE" id="PS00599">
    <property type="entry name" value="AA_TRANSFER_CLASS_2"/>
    <property type="match status" value="1"/>
</dbReference>
<dbReference type="EC" id="2.6.1.9" evidence="9"/>
<dbReference type="Gene3D" id="3.40.640.10">
    <property type="entry name" value="Type I PLP-dependent aspartate aminotransferase-like (Major domain)"/>
    <property type="match status" value="1"/>
</dbReference>
<evidence type="ECO:0000256" key="1">
    <source>
        <dbReference type="ARBA" id="ARBA00001933"/>
    </source>
</evidence>
<dbReference type="InterPro" id="IPR015422">
    <property type="entry name" value="PyrdxlP-dep_Trfase_small"/>
</dbReference>
<comment type="pathway">
    <text evidence="2 9">Amino-acid biosynthesis; L-histidine biosynthesis; L-histidine from 5-phospho-alpha-D-ribose 1-diphosphate: step 7/9.</text>
</comment>
<dbReference type="EMBL" id="JEMG01000001">
    <property type="protein sequence ID" value="EYC49813.1"/>
    <property type="molecule type" value="Genomic_DNA"/>
</dbReference>
<dbReference type="GO" id="GO:0004400">
    <property type="term" value="F:histidinol-phosphate transaminase activity"/>
    <property type="evidence" value="ECO:0007669"/>
    <property type="project" value="UniProtKB-UniRule"/>
</dbReference>
<evidence type="ECO:0000256" key="6">
    <source>
        <dbReference type="ARBA" id="ARBA00022679"/>
    </source>
</evidence>
<comment type="cofactor">
    <cofactor evidence="1 9">
        <name>pyridoxal 5'-phosphate</name>
        <dbReference type="ChEBI" id="CHEBI:597326"/>
    </cofactor>
</comment>
<sequence length="414" mass="44409">MNSSFNASTQASSELLMSLARPQARGLPDYNAGLAPAVVRQRYHLPPEQPLACLASNENPFGASPAVARVLAELALSGELSRYPDARCTALRAAIAAGLSVAPERLVFGNGSEDLLKLLCEVFLQPGDRVLTQRPAFGLHEIYPRLMGAEVELLDLTEAMTFDVEAWCTALARGPKLAFVPNPSNPVGCAFDRAAMTRLLAATPAHTLLVLDEAYYEYARLKPGYPEVLELLHARSGPWIVLRTFSKAWGLAGLRVGYGVASDAAMVALLDKVRSPFNVNHAAQSAALAAWNDPAHMQANVARTVRLREALAARLRALAQLGQPGHPFAGLRIAPSAANFLFLDLGQPSAPVAEALLARGVIVKPWKEPGFTHCLRVSIGSEDDNLRFVQALMQVITQALDATVEPTHGHAQVA</sequence>
<organism evidence="11 12">
    <name type="scientific">Hylemonella gracilis str. Niagara R</name>
    <dbReference type="NCBI Taxonomy" id="1458275"/>
    <lineage>
        <taxon>Bacteria</taxon>
        <taxon>Pseudomonadati</taxon>
        <taxon>Pseudomonadota</taxon>
        <taxon>Betaproteobacteria</taxon>
        <taxon>Burkholderiales</taxon>
        <taxon>Comamonadaceae</taxon>
        <taxon>Hylemonella</taxon>
    </lineage>
</organism>
<dbReference type="eggNOG" id="COG0079">
    <property type="taxonomic scope" value="Bacteria"/>
</dbReference>
<comment type="catalytic activity">
    <reaction evidence="8 9">
        <text>L-histidinol phosphate + 2-oxoglutarate = 3-(imidazol-4-yl)-2-oxopropyl phosphate + L-glutamate</text>
        <dbReference type="Rhea" id="RHEA:23744"/>
        <dbReference type="ChEBI" id="CHEBI:16810"/>
        <dbReference type="ChEBI" id="CHEBI:29985"/>
        <dbReference type="ChEBI" id="CHEBI:57766"/>
        <dbReference type="ChEBI" id="CHEBI:57980"/>
        <dbReference type="EC" id="2.6.1.9"/>
    </reaction>
</comment>
<feature type="modified residue" description="N6-(pyridoxal phosphate)lysine" evidence="9">
    <location>
        <position position="247"/>
    </location>
</feature>
<dbReference type="InterPro" id="IPR005861">
    <property type="entry name" value="HisP_aminotrans"/>
</dbReference>
<keyword evidence="9" id="KW-0028">Amino-acid biosynthesis</keyword>
<evidence type="ECO:0000313" key="11">
    <source>
        <dbReference type="EMBL" id="EYC49813.1"/>
    </source>
</evidence>
<evidence type="ECO:0000256" key="2">
    <source>
        <dbReference type="ARBA" id="ARBA00005011"/>
    </source>
</evidence>
<keyword evidence="5 9" id="KW-0032">Aminotransferase</keyword>
<evidence type="ECO:0000259" key="10">
    <source>
        <dbReference type="Pfam" id="PF00155"/>
    </source>
</evidence>
<evidence type="ECO:0000313" key="12">
    <source>
        <dbReference type="Proteomes" id="UP000023268"/>
    </source>
</evidence>
<dbReference type="InterPro" id="IPR001917">
    <property type="entry name" value="Aminotrans_II_pyridoxalP_BS"/>
</dbReference>
<dbReference type="HAMAP" id="MF_01023">
    <property type="entry name" value="HisC_aminotrans_2"/>
    <property type="match status" value="1"/>
</dbReference>
<name>A0A016XF11_9BURK</name>
<protein>
    <recommendedName>
        <fullName evidence="9">Histidinol-phosphate aminotransferase</fullName>
        <ecNumber evidence="9">2.6.1.9</ecNumber>
    </recommendedName>
    <alternativeName>
        <fullName evidence="9">Imidazole acetol-phosphate transaminase</fullName>
    </alternativeName>
</protein>
<dbReference type="GO" id="GO:0000105">
    <property type="term" value="P:L-histidine biosynthetic process"/>
    <property type="evidence" value="ECO:0007669"/>
    <property type="project" value="UniProtKB-UniRule"/>
</dbReference>
<dbReference type="Gene3D" id="3.90.1150.10">
    <property type="entry name" value="Aspartate Aminotransferase, domain 1"/>
    <property type="match status" value="1"/>
</dbReference>
<dbReference type="GO" id="GO:0030170">
    <property type="term" value="F:pyridoxal phosphate binding"/>
    <property type="evidence" value="ECO:0007669"/>
    <property type="project" value="InterPro"/>
</dbReference>
<feature type="domain" description="Aminotransferase class I/classII large" evidence="10">
    <location>
        <begin position="54"/>
        <end position="392"/>
    </location>
</feature>
<dbReference type="CDD" id="cd00609">
    <property type="entry name" value="AAT_like"/>
    <property type="match status" value="1"/>
</dbReference>
<keyword evidence="7 9" id="KW-0663">Pyridoxal phosphate</keyword>